<dbReference type="EMBL" id="AMCI01008383">
    <property type="protein sequence ID" value="EJW91121.1"/>
    <property type="molecule type" value="Genomic_DNA"/>
</dbReference>
<comment type="caution">
    <text evidence="1">The sequence shown here is derived from an EMBL/GenBank/DDBJ whole genome shotgun (WGS) entry which is preliminary data.</text>
</comment>
<feature type="non-terminal residue" evidence="1">
    <location>
        <position position="134"/>
    </location>
</feature>
<organism evidence="1">
    <name type="scientific">gut metagenome</name>
    <dbReference type="NCBI Taxonomy" id="749906"/>
    <lineage>
        <taxon>unclassified sequences</taxon>
        <taxon>metagenomes</taxon>
        <taxon>organismal metagenomes</taxon>
    </lineage>
</organism>
<evidence type="ECO:0000313" key="1">
    <source>
        <dbReference type="EMBL" id="EJW91121.1"/>
    </source>
</evidence>
<proteinExistence type="predicted"/>
<sequence>MKQRTLFIILLLYSFYSCHHKLIPENTFEDKILLIKNNPKLYLSQIDTTKQNYINNSKEATSFLLYSLTLNYINNDYYPQKEQLLKSIHFFKKENLIQQQLEAQYILAKIYRNEKNLTNEVYTIEEAINTASRI</sequence>
<name>J9F899_9ZZZZ</name>
<accession>J9F899</accession>
<protein>
    <submittedName>
        <fullName evidence="1">Uncharacterized protein</fullName>
    </submittedName>
</protein>
<dbReference type="PROSITE" id="PS51257">
    <property type="entry name" value="PROKAR_LIPOPROTEIN"/>
    <property type="match status" value="1"/>
</dbReference>
<gene>
    <name evidence="1" type="ORF">EVA_20775</name>
</gene>
<dbReference type="AlphaFoldDB" id="J9F899"/>
<reference evidence="1" key="1">
    <citation type="journal article" date="2012" name="PLoS ONE">
        <title>Gene sets for utilization of primary and secondary nutrition supplies in the distal gut of endangered iberian lynx.</title>
        <authorList>
            <person name="Alcaide M."/>
            <person name="Messina E."/>
            <person name="Richter M."/>
            <person name="Bargiela R."/>
            <person name="Peplies J."/>
            <person name="Huws S.A."/>
            <person name="Newbold C.J."/>
            <person name="Golyshin P.N."/>
            <person name="Simon M.A."/>
            <person name="Lopez G."/>
            <person name="Yakimov M.M."/>
            <person name="Ferrer M."/>
        </authorList>
    </citation>
    <scope>NUCLEOTIDE SEQUENCE</scope>
</reference>